<sequence>MEHVQYYLVGPWPDLVSVLQLAAVGKIPFPFPVNVLQNRESPGIIPAVWTVELCDYFSLGIEFACIEILQAGVTVGLKPRNLKAEARRKGKEVMPSTPSESLNPASPIPNDTDPQQSTPPNPARSRTARKPPIKKKQQRKTRRGPPVQKEISITIGQVGADIDVAVFNKLALFLEHEASMALFAFERGDTNLQLHIQGIVNVKTSSLKAFKADVSKAIGWDDDCHIGGSICAKAEKLWQMACSPDGVSAADVKEVYFSYVVPERYFSRSSHPGELQINRQTVTMKTPEYIPVNDEDEANPNRTPVATPNPGNPLGTRCGIVDIDSAEWHDQSLNGPQPETNQRNESSEQPAATNDDEEHVKEGNDEPMSLDVEVLQRALIPSPEYFLIERDELPDATESDIELLLNSNYAIGSGPKPYKIFEGKPYVWPDFIDLVRPL</sequence>
<proteinExistence type="predicted"/>
<accession>A0ABD3HRI6</accession>
<feature type="compositionally biased region" description="Basic residues" evidence="1">
    <location>
        <begin position="126"/>
        <end position="143"/>
    </location>
</feature>
<dbReference type="EMBL" id="JBJQOH010000003">
    <property type="protein sequence ID" value="KAL3694155.1"/>
    <property type="molecule type" value="Genomic_DNA"/>
</dbReference>
<keyword evidence="3" id="KW-1185">Reference proteome</keyword>
<feature type="region of interest" description="Disordered" evidence="1">
    <location>
        <begin position="291"/>
        <end position="367"/>
    </location>
</feature>
<reference evidence="2 3" key="1">
    <citation type="submission" date="2024-09" db="EMBL/GenBank/DDBJ databases">
        <title>Chromosome-scale assembly of Riccia sorocarpa.</title>
        <authorList>
            <person name="Paukszto L."/>
        </authorList>
    </citation>
    <scope>NUCLEOTIDE SEQUENCE [LARGE SCALE GENOMIC DNA]</scope>
    <source>
        <strain evidence="2">LP-2024</strain>
        <tissue evidence="2">Aerial parts of the thallus</tissue>
    </source>
</reference>
<evidence type="ECO:0000313" key="3">
    <source>
        <dbReference type="Proteomes" id="UP001633002"/>
    </source>
</evidence>
<protein>
    <submittedName>
        <fullName evidence="2">Uncharacterized protein</fullName>
    </submittedName>
</protein>
<evidence type="ECO:0000256" key="1">
    <source>
        <dbReference type="SAM" id="MobiDB-lite"/>
    </source>
</evidence>
<name>A0ABD3HRI6_9MARC</name>
<gene>
    <name evidence="2" type="ORF">R1sor_007806</name>
</gene>
<dbReference type="AlphaFoldDB" id="A0ABD3HRI6"/>
<feature type="region of interest" description="Disordered" evidence="1">
    <location>
        <begin position="86"/>
        <end position="149"/>
    </location>
</feature>
<comment type="caution">
    <text evidence="2">The sequence shown here is derived from an EMBL/GenBank/DDBJ whole genome shotgun (WGS) entry which is preliminary data.</text>
</comment>
<feature type="compositionally biased region" description="Polar residues" evidence="1">
    <location>
        <begin position="331"/>
        <end position="352"/>
    </location>
</feature>
<dbReference type="Proteomes" id="UP001633002">
    <property type="component" value="Unassembled WGS sequence"/>
</dbReference>
<organism evidence="2 3">
    <name type="scientific">Riccia sorocarpa</name>
    <dbReference type="NCBI Taxonomy" id="122646"/>
    <lineage>
        <taxon>Eukaryota</taxon>
        <taxon>Viridiplantae</taxon>
        <taxon>Streptophyta</taxon>
        <taxon>Embryophyta</taxon>
        <taxon>Marchantiophyta</taxon>
        <taxon>Marchantiopsida</taxon>
        <taxon>Marchantiidae</taxon>
        <taxon>Marchantiales</taxon>
        <taxon>Ricciaceae</taxon>
        <taxon>Riccia</taxon>
    </lineage>
</organism>
<evidence type="ECO:0000313" key="2">
    <source>
        <dbReference type="EMBL" id="KAL3694155.1"/>
    </source>
</evidence>